<dbReference type="SMR" id="A0A1S3VBF6"/>
<keyword evidence="2" id="KW-0805">Transcription regulation</keyword>
<evidence type="ECO:0000256" key="2">
    <source>
        <dbReference type="ARBA" id="ARBA00023015"/>
    </source>
</evidence>
<keyword evidence="5" id="KW-0175">Coiled coil</keyword>
<dbReference type="InterPro" id="IPR054502">
    <property type="entry name" value="bHLH-TF_ACT-like_plant"/>
</dbReference>
<evidence type="ECO:0000256" key="5">
    <source>
        <dbReference type="SAM" id="Coils"/>
    </source>
</evidence>
<evidence type="ECO:0000313" key="7">
    <source>
        <dbReference type="Proteomes" id="UP000087766"/>
    </source>
</evidence>
<dbReference type="RefSeq" id="XP_014515688.1">
    <property type="nucleotide sequence ID" value="XM_014660202.2"/>
</dbReference>
<keyword evidence="4" id="KW-0539">Nucleus</keyword>
<dbReference type="SUPFAM" id="SSF47459">
    <property type="entry name" value="HLH, helix-loop-helix DNA-binding domain"/>
    <property type="match status" value="1"/>
</dbReference>
<feature type="coiled-coil region" evidence="5">
    <location>
        <begin position="117"/>
        <end position="144"/>
    </location>
</feature>
<feature type="domain" description="BHLH" evidence="6">
    <location>
        <begin position="74"/>
        <end position="127"/>
    </location>
</feature>
<evidence type="ECO:0000256" key="1">
    <source>
        <dbReference type="ARBA" id="ARBA00004123"/>
    </source>
</evidence>
<evidence type="ECO:0000259" key="6">
    <source>
        <dbReference type="PROSITE" id="PS50888"/>
    </source>
</evidence>
<evidence type="ECO:0000313" key="8">
    <source>
        <dbReference type="RefSeq" id="XP_014515688.1"/>
    </source>
</evidence>
<keyword evidence="7" id="KW-1185">Reference proteome</keyword>
<reference evidence="8" key="2">
    <citation type="submission" date="2025-08" db="UniProtKB">
        <authorList>
            <consortium name="RefSeq"/>
        </authorList>
    </citation>
    <scope>IDENTIFICATION</scope>
    <source>
        <tissue evidence="8">Leaf</tissue>
    </source>
</reference>
<dbReference type="InterPro" id="IPR011598">
    <property type="entry name" value="bHLH_dom"/>
</dbReference>
<dbReference type="GO" id="GO:0005634">
    <property type="term" value="C:nucleus"/>
    <property type="evidence" value="ECO:0007669"/>
    <property type="project" value="UniProtKB-SubCell"/>
</dbReference>
<comment type="subcellular location">
    <subcellularLocation>
        <location evidence="1">Nucleus</location>
    </subcellularLocation>
</comment>
<dbReference type="InterPro" id="IPR052610">
    <property type="entry name" value="bHLH_transcription_regulator"/>
</dbReference>
<proteinExistence type="predicted"/>
<reference evidence="7" key="1">
    <citation type="journal article" date="2014" name="Nat. Commun.">
        <title>Genome sequence of mungbean and insights into evolution within Vigna species.</title>
        <authorList>
            <person name="Kang Y.J."/>
            <person name="Kim S.K."/>
            <person name="Kim M.Y."/>
            <person name="Lestari P."/>
            <person name="Kim K.H."/>
            <person name="Ha B.K."/>
            <person name="Jun T.H."/>
            <person name="Hwang W.J."/>
            <person name="Lee T."/>
            <person name="Lee J."/>
            <person name="Shim S."/>
            <person name="Yoon M.Y."/>
            <person name="Jang Y.E."/>
            <person name="Han K.S."/>
            <person name="Taeprayoon P."/>
            <person name="Yoon N."/>
            <person name="Somta P."/>
            <person name="Tanya P."/>
            <person name="Kim K.S."/>
            <person name="Gwag J.G."/>
            <person name="Moon J.K."/>
            <person name="Lee Y.H."/>
            <person name="Park B.S."/>
            <person name="Bombarely A."/>
            <person name="Doyle J.J."/>
            <person name="Jackson S.A."/>
            <person name="Schafleitner R."/>
            <person name="Srinives P."/>
            <person name="Varshney R.K."/>
            <person name="Lee S.H."/>
        </authorList>
    </citation>
    <scope>NUCLEOTIDE SEQUENCE [LARGE SCALE GENOMIC DNA]</scope>
    <source>
        <strain evidence="7">cv. VC1973A</strain>
    </source>
</reference>
<protein>
    <submittedName>
        <fullName evidence="8">Transcription factor bHLH18</fullName>
    </submittedName>
</protein>
<dbReference type="KEGG" id="vra:106773517"/>
<organism evidence="7 8">
    <name type="scientific">Vigna radiata var. radiata</name>
    <name type="common">Mung bean</name>
    <name type="synonym">Phaseolus aureus</name>
    <dbReference type="NCBI Taxonomy" id="3916"/>
    <lineage>
        <taxon>Eukaryota</taxon>
        <taxon>Viridiplantae</taxon>
        <taxon>Streptophyta</taxon>
        <taxon>Embryophyta</taxon>
        <taxon>Tracheophyta</taxon>
        <taxon>Spermatophyta</taxon>
        <taxon>Magnoliopsida</taxon>
        <taxon>eudicotyledons</taxon>
        <taxon>Gunneridae</taxon>
        <taxon>Pentapetalae</taxon>
        <taxon>rosids</taxon>
        <taxon>fabids</taxon>
        <taxon>Fabales</taxon>
        <taxon>Fabaceae</taxon>
        <taxon>Papilionoideae</taxon>
        <taxon>50 kb inversion clade</taxon>
        <taxon>NPAAA clade</taxon>
        <taxon>indigoferoid/millettioid clade</taxon>
        <taxon>Phaseoleae</taxon>
        <taxon>Vigna</taxon>
    </lineage>
</organism>
<accession>A0A1S3VBF6</accession>
<name>A0A1S3VBF6_VIGRR</name>
<dbReference type="OrthoDB" id="690068at2759"/>
<keyword evidence="3" id="KW-0804">Transcription</keyword>
<dbReference type="Pfam" id="PF00010">
    <property type="entry name" value="HLH"/>
    <property type="match status" value="1"/>
</dbReference>
<dbReference type="GeneID" id="106773517"/>
<dbReference type="Pfam" id="PF22754">
    <property type="entry name" value="bHLH-TF_ACT-like_plant"/>
    <property type="match status" value="1"/>
</dbReference>
<gene>
    <name evidence="8" type="primary">LOC106773517</name>
</gene>
<dbReference type="PROSITE" id="PS50888">
    <property type="entry name" value="BHLH"/>
    <property type="match status" value="1"/>
</dbReference>
<evidence type="ECO:0000256" key="4">
    <source>
        <dbReference type="ARBA" id="ARBA00023242"/>
    </source>
</evidence>
<dbReference type="PANTHER" id="PTHR45959">
    <property type="entry name" value="BHLH TRANSCRIPTION FACTOR"/>
    <property type="match status" value="1"/>
</dbReference>
<dbReference type="SMART" id="SM00353">
    <property type="entry name" value="HLH"/>
    <property type="match status" value="1"/>
</dbReference>
<dbReference type="Proteomes" id="UP000087766">
    <property type="component" value="Chromosome 9"/>
</dbReference>
<dbReference type="Gramene" id="Vradi09g00080.1">
    <property type="protein sequence ID" value="Vradi09g00080.1"/>
    <property type="gene ID" value="Vradi09g00080"/>
</dbReference>
<dbReference type="InterPro" id="IPR036638">
    <property type="entry name" value="HLH_DNA-bd_sf"/>
</dbReference>
<dbReference type="AlphaFoldDB" id="A0A1S3VBF6"/>
<dbReference type="GO" id="GO:0046983">
    <property type="term" value="F:protein dimerization activity"/>
    <property type="evidence" value="ECO:0007669"/>
    <property type="project" value="InterPro"/>
</dbReference>
<dbReference type="Gene3D" id="4.10.280.10">
    <property type="entry name" value="Helix-loop-helix DNA-binding domain"/>
    <property type="match status" value="1"/>
</dbReference>
<evidence type="ECO:0000256" key="3">
    <source>
        <dbReference type="ARBA" id="ARBA00023163"/>
    </source>
</evidence>
<sequence length="244" mass="27916">MFFHDSNSHRLHLLTLFTHSLILQLDPTTFSLLKSMEESGENWPSDSYLEVDDDVKDLCFDDEEFASEEDDGDSFPEMKNTDRKQRQQKLRERFLALSATIPGFQKMNEKKDKTSILDKASNYVRQLEQRVRELEQEVQSNKVCASSSSCYEVNSNGANAILPEVKVRVLQKEVLIIVHCEKQKGIVLKILSHLENINLSVLNSSVLRFGKSTIDITIIAQMGEGYQMGVDELVETLRLMILNQ</sequence>
<dbReference type="PANTHER" id="PTHR45959:SF8">
    <property type="entry name" value="PROTEIN, PUTATIVE-RELATED"/>
    <property type="match status" value="1"/>
</dbReference>
<dbReference type="STRING" id="3916.A0A1S3VBF6"/>
<dbReference type="GO" id="GO:0080090">
    <property type="term" value="P:regulation of primary metabolic process"/>
    <property type="evidence" value="ECO:0007669"/>
    <property type="project" value="UniProtKB-ARBA"/>
</dbReference>